<dbReference type="GO" id="GO:0008270">
    <property type="term" value="F:zinc ion binding"/>
    <property type="evidence" value="ECO:0007669"/>
    <property type="project" value="InterPro"/>
</dbReference>
<organism evidence="4 5">
    <name type="scientific">Fusarium kuroshium</name>
    <dbReference type="NCBI Taxonomy" id="2010991"/>
    <lineage>
        <taxon>Eukaryota</taxon>
        <taxon>Fungi</taxon>
        <taxon>Dikarya</taxon>
        <taxon>Ascomycota</taxon>
        <taxon>Pezizomycotina</taxon>
        <taxon>Sordariomycetes</taxon>
        <taxon>Hypocreomycetidae</taxon>
        <taxon>Hypocreales</taxon>
        <taxon>Nectriaceae</taxon>
        <taxon>Fusarium</taxon>
        <taxon>Fusarium solani species complex</taxon>
    </lineage>
</organism>
<comment type="caution">
    <text evidence="4">The sequence shown here is derived from an EMBL/GenBank/DDBJ whole genome shotgun (WGS) entry which is preliminary data.</text>
</comment>
<proteinExistence type="predicted"/>
<dbReference type="SMART" id="SM00066">
    <property type="entry name" value="GAL4"/>
    <property type="match status" value="1"/>
</dbReference>
<feature type="domain" description="Zn(2)-C6 fungal-type" evidence="3">
    <location>
        <begin position="34"/>
        <end position="64"/>
    </location>
</feature>
<protein>
    <recommendedName>
        <fullName evidence="3">Zn(2)-C6 fungal-type domain-containing protein</fullName>
    </recommendedName>
</protein>
<dbReference type="EMBL" id="NKUJ01000104">
    <property type="protein sequence ID" value="RMJ13618.1"/>
    <property type="molecule type" value="Genomic_DNA"/>
</dbReference>
<evidence type="ECO:0000259" key="3">
    <source>
        <dbReference type="PROSITE" id="PS50048"/>
    </source>
</evidence>
<gene>
    <name evidence="4" type="ORF">CDV36_006726</name>
</gene>
<evidence type="ECO:0000313" key="4">
    <source>
        <dbReference type="EMBL" id="RMJ13618.1"/>
    </source>
</evidence>
<dbReference type="OrthoDB" id="3546279at2759"/>
<keyword evidence="5" id="KW-1185">Reference proteome</keyword>
<accession>A0A3M2S7T1</accession>
<dbReference type="PANTHER" id="PTHR47784:SF5">
    <property type="entry name" value="STEROL UPTAKE CONTROL PROTEIN 2"/>
    <property type="match status" value="1"/>
</dbReference>
<dbReference type="PANTHER" id="PTHR47784">
    <property type="entry name" value="STEROL UPTAKE CONTROL PROTEIN 2"/>
    <property type="match status" value="1"/>
</dbReference>
<dbReference type="SUPFAM" id="SSF57701">
    <property type="entry name" value="Zn2/Cys6 DNA-binding domain"/>
    <property type="match status" value="1"/>
</dbReference>
<name>A0A3M2S7T1_9HYPO</name>
<dbReference type="InterPro" id="IPR001138">
    <property type="entry name" value="Zn2Cys6_DnaBD"/>
</dbReference>
<dbReference type="STRING" id="2010991.A0A3M2S7T1"/>
<reference evidence="4 5" key="1">
    <citation type="submission" date="2017-06" db="EMBL/GenBank/DDBJ databases">
        <title>Comparative genomic analysis of Ambrosia Fusariam Clade fungi.</title>
        <authorList>
            <person name="Stajich J.E."/>
            <person name="Carrillo J."/>
            <person name="Kijimoto T."/>
            <person name="Eskalen A."/>
            <person name="O'Donnell K."/>
            <person name="Kasson M."/>
        </authorList>
    </citation>
    <scope>NUCLEOTIDE SEQUENCE [LARGE SCALE GENOMIC DNA]</scope>
    <source>
        <strain evidence="4">UCR3666</strain>
    </source>
</reference>
<dbReference type="CDD" id="cd00067">
    <property type="entry name" value="GAL4"/>
    <property type="match status" value="1"/>
</dbReference>
<dbReference type="Pfam" id="PF00172">
    <property type="entry name" value="Zn_clus"/>
    <property type="match status" value="1"/>
</dbReference>
<dbReference type="PROSITE" id="PS50048">
    <property type="entry name" value="ZN2_CY6_FUNGAL_2"/>
    <property type="match status" value="1"/>
</dbReference>
<feature type="region of interest" description="Disordered" evidence="2">
    <location>
        <begin position="1"/>
        <end position="23"/>
    </location>
</feature>
<dbReference type="AlphaFoldDB" id="A0A3M2S7T1"/>
<sequence>MDPSGIANLSIRQSKPPPVKKRPAKLFHKKSRTGCQRCRARRVKCDEAKPICSNCTRLELDCVYDRAKSPGSQASDGSTRPFLADDRILDPPESAERRKLEHRLFHQYITDTGPSTCMDDIAYGFWVTSLCKRALTSDSILYAMFMVVSLHNEYRSKYTDKEAAETCRTYLNMALREHHKDIETMSQENVDAICLVSSMLRLYGFVKIQQRVLDPYVPPINWLRISGSSTAVYRKAWDLIKNKPDSVTFKMIDVVSDYLGDNKNEELRRDLMHLMRREEPHELEESWDSEIEAAYGGALSFIGGIWKSMNERQPAATVGRKVVVFPMMVHKRYVDLVEEQRPRALVILANYFALMAMLRSFWWIGDSGPRELQAIIEVVPEEWQGSLRWPKQVLEEQVVFTDDD</sequence>
<evidence type="ECO:0000256" key="2">
    <source>
        <dbReference type="SAM" id="MobiDB-lite"/>
    </source>
</evidence>
<dbReference type="PROSITE" id="PS00463">
    <property type="entry name" value="ZN2_CY6_FUNGAL_1"/>
    <property type="match status" value="1"/>
</dbReference>
<feature type="region of interest" description="Disordered" evidence="2">
    <location>
        <begin position="69"/>
        <end position="88"/>
    </location>
</feature>
<evidence type="ECO:0000256" key="1">
    <source>
        <dbReference type="ARBA" id="ARBA00023242"/>
    </source>
</evidence>
<keyword evidence="1" id="KW-0539">Nucleus</keyword>
<dbReference type="Proteomes" id="UP000277212">
    <property type="component" value="Unassembled WGS sequence"/>
</dbReference>
<evidence type="ECO:0000313" key="5">
    <source>
        <dbReference type="Proteomes" id="UP000277212"/>
    </source>
</evidence>
<dbReference type="GO" id="GO:0001228">
    <property type="term" value="F:DNA-binding transcription activator activity, RNA polymerase II-specific"/>
    <property type="evidence" value="ECO:0007669"/>
    <property type="project" value="TreeGrafter"/>
</dbReference>
<dbReference type="Gene3D" id="4.10.240.10">
    <property type="entry name" value="Zn(2)-C6 fungal-type DNA-binding domain"/>
    <property type="match status" value="1"/>
</dbReference>
<dbReference type="InterPro" id="IPR036864">
    <property type="entry name" value="Zn2-C6_fun-type_DNA-bd_sf"/>
</dbReference>
<dbReference type="InterPro" id="IPR053157">
    <property type="entry name" value="Sterol_Uptake_Regulator"/>
</dbReference>